<evidence type="ECO:0000313" key="9">
    <source>
        <dbReference type="EMBL" id="OVE83444.1"/>
    </source>
</evidence>
<keyword evidence="4" id="KW-0627">Porphyrin biosynthesis</keyword>
<comment type="cofactor">
    <cofactor evidence="1">
        <name>dipyrromethane</name>
        <dbReference type="ChEBI" id="CHEBI:60342"/>
    </cofactor>
</comment>
<dbReference type="Proteomes" id="UP000196084">
    <property type="component" value="Unassembled WGS sequence"/>
</dbReference>
<accession>A0A202E5H1</accession>
<keyword evidence="10" id="KW-1185">Reference proteome</keyword>
<dbReference type="NCBIfam" id="TIGR00212">
    <property type="entry name" value="hemC"/>
    <property type="match status" value="1"/>
</dbReference>
<evidence type="ECO:0000256" key="6">
    <source>
        <dbReference type="SAM" id="MobiDB-lite"/>
    </source>
</evidence>
<dbReference type="Pfam" id="PF01379">
    <property type="entry name" value="Porphobil_deam"/>
    <property type="match status" value="2"/>
</dbReference>
<evidence type="ECO:0000256" key="3">
    <source>
        <dbReference type="ARBA" id="ARBA00022679"/>
    </source>
</evidence>
<evidence type="ECO:0000259" key="7">
    <source>
        <dbReference type="Pfam" id="PF01379"/>
    </source>
</evidence>
<dbReference type="PROSITE" id="PS00533">
    <property type="entry name" value="PORPHOBILINOGEN_DEAM"/>
    <property type="match status" value="1"/>
</dbReference>
<evidence type="ECO:0000313" key="10">
    <source>
        <dbReference type="Proteomes" id="UP000196084"/>
    </source>
</evidence>
<feature type="domain" description="Porphobilinogen deaminase C-terminal" evidence="8">
    <location>
        <begin position="280"/>
        <end position="340"/>
    </location>
</feature>
<feature type="compositionally biased region" description="Basic and acidic residues" evidence="6">
    <location>
        <begin position="165"/>
        <end position="181"/>
    </location>
</feature>
<dbReference type="PRINTS" id="PR00151">
    <property type="entry name" value="PORPHBDMNASE"/>
</dbReference>
<protein>
    <recommendedName>
        <fullName evidence="5">Hydroxymethylbilane synthase</fullName>
        <ecNumber evidence="5">2.5.1.61</ecNumber>
    </recommendedName>
</protein>
<dbReference type="EMBL" id="MWPH01000003">
    <property type="protein sequence ID" value="OVE83444.1"/>
    <property type="molecule type" value="Genomic_DNA"/>
</dbReference>
<feature type="domain" description="Porphobilinogen deaminase N-terminal" evidence="7">
    <location>
        <begin position="214"/>
        <end position="264"/>
    </location>
</feature>
<dbReference type="Gene3D" id="3.30.160.40">
    <property type="entry name" value="Porphobilinogen deaminase, C-terminal domain"/>
    <property type="match status" value="1"/>
</dbReference>
<sequence length="379" mass="41541">MKTRGTLRLATRGSDLARRQAGLVKEALEDRRYEVELVTIETTGDEIQDELIHRLGKTGAFVRELDERVLEGDLDGAIHSMKDMPTEQPDELVTAGVPQRGQPGDALVTPDGTTLEDLPEGALVGTSSLRRRAQLLSERPDLEVEPLRGNVDTRLEKLLAPALQAEHEARTDADKERKGNTGDEDFEPEYDQTVDEWFDGLSELEKQALGREIETEYDAIVLAEAGLERSGLTHYVEYQELPTDTFVPAPGQGALAVTALEDETAREIQSVLDHPRTRVETTVERSVLAELGGGCIAPIGVYAVVQGEYVNTAVTVFDQDGDESVIANRDLSVENHAEAAREFARDLGERGATELIKRAERDEDGADTAVSEEDKPSGK</sequence>
<feature type="region of interest" description="Disordered" evidence="6">
    <location>
        <begin position="356"/>
        <end position="379"/>
    </location>
</feature>
<dbReference type="SUPFAM" id="SSF54782">
    <property type="entry name" value="Porphobilinogen deaminase (hydroxymethylbilane synthase), C-terminal domain"/>
    <property type="match status" value="1"/>
</dbReference>
<dbReference type="GO" id="GO:0004418">
    <property type="term" value="F:hydroxymethylbilane synthase activity"/>
    <property type="evidence" value="ECO:0007669"/>
    <property type="project" value="UniProtKB-UniRule"/>
</dbReference>
<reference evidence="9 10" key="1">
    <citation type="submission" date="2017-02" db="EMBL/GenBank/DDBJ databases">
        <title>Natronthermophilus aegyptiacus gen. nov.,sp. nov., an aerobic, extremely halophilic alkalithermophilic archaeon isolated from the athalassohaline Wadi An Natrun, Egypt.</title>
        <authorList>
            <person name="Zhao B."/>
        </authorList>
    </citation>
    <scope>NUCLEOTIDE SEQUENCE [LARGE SCALE GENOMIC DNA]</scope>
    <source>
        <strain evidence="9 10">CGMCC 1.3597</strain>
    </source>
</reference>
<dbReference type="GO" id="GO:0006783">
    <property type="term" value="P:heme biosynthetic process"/>
    <property type="evidence" value="ECO:0007669"/>
    <property type="project" value="TreeGrafter"/>
</dbReference>
<comment type="caution">
    <text evidence="9">The sequence shown here is derived from an EMBL/GenBank/DDBJ whole genome shotgun (WGS) entry which is preliminary data.</text>
</comment>
<dbReference type="InterPro" id="IPR000860">
    <property type="entry name" value="HemC"/>
</dbReference>
<dbReference type="InterPro" id="IPR022417">
    <property type="entry name" value="Porphobilin_deaminase_N"/>
</dbReference>
<evidence type="ECO:0000256" key="4">
    <source>
        <dbReference type="ARBA" id="ARBA00023244"/>
    </source>
</evidence>
<dbReference type="InterPro" id="IPR036803">
    <property type="entry name" value="Porphobilinogen_deaminase_C_sf"/>
</dbReference>
<dbReference type="Pfam" id="PF03900">
    <property type="entry name" value="Porphobil_deamC"/>
    <property type="match status" value="1"/>
</dbReference>
<dbReference type="OrthoDB" id="8042at2157"/>
<dbReference type="SUPFAM" id="SSF53850">
    <property type="entry name" value="Periplasmic binding protein-like II"/>
    <property type="match status" value="2"/>
</dbReference>
<dbReference type="EC" id="2.5.1.61" evidence="5"/>
<proteinExistence type="inferred from homology"/>
<comment type="similarity">
    <text evidence="2">Belongs to the HMBS family.</text>
</comment>
<feature type="region of interest" description="Disordered" evidence="6">
    <location>
        <begin position="161"/>
        <end position="188"/>
    </location>
</feature>
<evidence type="ECO:0000259" key="8">
    <source>
        <dbReference type="Pfam" id="PF03900"/>
    </source>
</evidence>
<dbReference type="GO" id="GO:0005737">
    <property type="term" value="C:cytoplasm"/>
    <property type="evidence" value="ECO:0007669"/>
    <property type="project" value="UniProtKB-UniRule"/>
</dbReference>
<dbReference type="Gene3D" id="3.40.190.10">
    <property type="entry name" value="Periplasmic binding protein-like II"/>
    <property type="match status" value="4"/>
</dbReference>
<dbReference type="RefSeq" id="WP_087715047.1">
    <property type="nucleotide sequence ID" value="NZ_MWPH01000003.1"/>
</dbReference>
<evidence type="ECO:0000256" key="5">
    <source>
        <dbReference type="NCBIfam" id="TIGR00212"/>
    </source>
</evidence>
<dbReference type="InterPro" id="IPR022419">
    <property type="entry name" value="Porphobilin_deaminase_cofac_BS"/>
</dbReference>
<organism evidence="9 10">
    <name type="scientific">Natronolimnobius baerhuensis</name>
    <dbReference type="NCBI Taxonomy" id="253108"/>
    <lineage>
        <taxon>Archaea</taxon>
        <taxon>Methanobacteriati</taxon>
        <taxon>Methanobacteriota</taxon>
        <taxon>Stenosarchaea group</taxon>
        <taxon>Halobacteria</taxon>
        <taxon>Halobacteriales</taxon>
        <taxon>Natrialbaceae</taxon>
        <taxon>Natronolimnobius</taxon>
    </lineage>
</organism>
<dbReference type="AlphaFoldDB" id="A0A202E5H1"/>
<gene>
    <name evidence="9" type="ORF">B2G88_13425</name>
</gene>
<evidence type="ECO:0000256" key="2">
    <source>
        <dbReference type="ARBA" id="ARBA00005638"/>
    </source>
</evidence>
<name>A0A202E5H1_9EURY</name>
<dbReference type="PANTHER" id="PTHR11557">
    <property type="entry name" value="PORPHOBILINOGEN DEAMINASE"/>
    <property type="match status" value="1"/>
</dbReference>
<feature type="domain" description="Porphobilinogen deaminase N-terminal" evidence="7">
    <location>
        <begin position="7"/>
        <end position="161"/>
    </location>
</feature>
<dbReference type="InterPro" id="IPR022418">
    <property type="entry name" value="Porphobilinogen_deaminase_C"/>
</dbReference>
<keyword evidence="3" id="KW-0808">Transferase</keyword>
<evidence type="ECO:0000256" key="1">
    <source>
        <dbReference type="ARBA" id="ARBA00001916"/>
    </source>
</evidence>
<dbReference type="PANTHER" id="PTHR11557:SF0">
    <property type="entry name" value="PORPHOBILINOGEN DEAMINASE"/>
    <property type="match status" value="1"/>
</dbReference>